<feature type="non-terminal residue" evidence="2">
    <location>
        <position position="1"/>
    </location>
</feature>
<evidence type="ECO:0000256" key="1">
    <source>
        <dbReference type="SAM" id="MobiDB-lite"/>
    </source>
</evidence>
<dbReference type="VEuPathDB" id="FungiDB:HZS61_011645"/>
<gene>
    <name evidence="2" type="ORF">BFJ69_g16169</name>
</gene>
<organism evidence="2 3">
    <name type="scientific">Fusarium oxysporum</name>
    <name type="common">Fusarium vascular wilt</name>
    <dbReference type="NCBI Taxonomy" id="5507"/>
    <lineage>
        <taxon>Eukaryota</taxon>
        <taxon>Fungi</taxon>
        <taxon>Dikarya</taxon>
        <taxon>Ascomycota</taxon>
        <taxon>Pezizomycotina</taxon>
        <taxon>Sordariomycetes</taxon>
        <taxon>Hypocreomycetidae</taxon>
        <taxon>Hypocreales</taxon>
        <taxon>Nectriaceae</taxon>
        <taxon>Fusarium</taxon>
        <taxon>Fusarium oxysporum species complex</taxon>
    </lineage>
</organism>
<protein>
    <submittedName>
        <fullName evidence="2">Uncharacterized protein</fullName>
    </submittedName>
</protein>
<dbReference type="AlphaFoldDB" id="A0A420MDL2"/>
<feature type="region of interest" description="Disordered" evidence="1">
    <location>
        <begin position="80"/>
        <end position="119"/>
    </location>
</feature>
<accession>A0A420MDL2</accession>
<name>A0A420MDL2_FUSOX</name>
<dbReference type="Proteomes" id="UP000285084">
    <property type="component" value="Unassembled WGS sequence"/>
</dbReference>
<evidence type="ECO:0000313" key="2">
    <source>
        <dbReference type="EMBL" id="RKK65574.1"/>
    </source>
</evidence>
<feature type="compositionally biased region" description="Basic and acidic residues" evidence="1">
    <location>
        <begin position="80"/>
        <end position="94"/>
    </location>
</feature>
<sequence>TSPALNREKRIKQEVHVKKEGSAGNTDQVKQEVHIKMKPEGRIPAAFCESLTDDELESIADEIVVHEDVVDLVEVEDPLHDQTFDSIPGHKGDEYMIDDGDEAGGKDGNSGVPSSKHWE</sequence>
<feature type="region of interest" description="Disordered" evidence="1">
    <location>
        <begin position="1"/>
        <end position="31"/>
    </location>
</feature>
<proteinExistence type="predicted"/>
<evidence type="ECO:0000313" key="3">
    <source>
        <dbReference type="Proteomes" id="UP000285084"/>
    </source>
</evidence>
<comment type="caution">
    <text evidence="2">The sequence shown here is derived from an EMBL/GenBank/DDBJ whole genome shotgun (WGS) entry which is preliminary data.</text>
</comment>
<reference evidence="2 3" key="1">
    <citation type="journal article" date="2018" name="Sci. Rep.">
        <title>Characterisation of pathogen-specific regions and novel effector candidates in Fusarium oxysporum f. sp. cepae.</title>
        <authorList>
            <person name="Armitage A.D."/>
            <person name="Taylor A."/>
            <person name="Sobczyk M.K."/>
            <person name="Baxter L."/>
            <person name="Greenfield B.P."/>
            <person name="Bates H.J."/>
            <person name="Wilson F."/>
            <person name="Jackson A.C."/>
            <person name="Ott S."/>
            <person name="Harrison R.J."/>
            <person name="Clarkson J.P."/>
        </authorList>
    </citation>
    <scope>NUCLEOTIDE SEQUENCE [LARGE SCALE GENOMIC DNA]</scope>
    <source>
        <strain evidence="2 3">Fo_A13</strain>
    </source>
</reference>
<dbReference type="EMBL" id="MRCX01000396">
    <property type="protein sequence ID" value="RKK65574.1"/>
    <property type="molecule type" value="Genomic_DNA"/>
</dbReference>
<feature type="compositionally biased region" description="Basic and acidic residues" evidence="1">
    <location>
        <begin position="1"/>
        <end position="21"/>
    </location>
</feature>